<dbReference type="PANTHER" id="PTHR34135">
    <property type="entry name" value="LYSOZYME"/>
    <property type="match status" value="1"/>
</dbReference>
<proteinExistence type="inferred from homology"/>
<dbReference type="Proteomes" id="UP001197492">
    <property type="component" value="Unassembled WGS sequence"/>
</dbReference>
<accession>A0AAW4MUN1</accession>
<dbReference type="GO" id="GO:0016998">
    <property type="term" value="P:cell wall macromolecule catabolic process"/>
    <property type="evidence" value="ECO:0007669"/>
    <property type="project" value="InterPro"/>
</dbReference>
<comment type="similarity">
    <text evidence="1">Belongs to the glycosyl hydrolase 25 family.</text>
</comment>
<dbReference type="GO" id="GO:0016052">
    <property type="term" value="P:carbohydrate catabolic process"/>
    <property type="evidence" value="ECO:0007669"/>
    <property type="project" value="TreeGrafter"/>
</dbReference>
<dbReference type="AlphaFoldDB" id="A0AAW4MUN1"/>
<organism evidence="2 4">
    <name type="scientific">Catenibacterium mitsuokai</name>
    <dbReference type="NCBI Taxonomy" id="100886"/>
    <lineage>
        <taxon>Bacteria</taxon>
        <taxon>Bacillati</taxon>
        <taxon>Bacillota</taxon>
        <taxon>Erysipelotrichia</taxon>
        <taxon>Erysipelotrichales</taxon>
        <taxon>Coprobacillaceae</taxon>
        <taxon>Catenibacterium</taxon>
    </lineage>
</organism>
<evidence type="ECO:0000313" key="4">
    <source>
        <dbReference type="Proteomes" id="UP001196408"/>
    </source>
</evidence>
<comment type="caution">
    <text evidence="2">The sequence shown here is derived from an EMBL/GenBank/DDBJ whole genome shotgun (WGS) entry which is preliminary data.</text>
</comment>
<dbReference type="InterPro" id="IPR017853">
    <property type="entry name" value="GH"/>
</dbReference>
<dbReference type="Pfam" id="PF01183">
    <property type="entry name" value="Glyco_hydro_25"/>
    <property type="match status" value="1"/>
</dbReference>
<dbReference type="PANTHER" id="PTHR34135:SF2">
    <property type="entry name" value="LYSOZYME"/>
    <property type="match status" value="1"/>
</dbReference>
<dbReference type="EMBL" id="JAHOEF010000054">
    <property type="protein sequence ID" value="MBV3383194.1"/>
    <property type="molecule type" value="Genomic_DNA"/>
</dbReference>
<evidence type="ECO:0000313" key="5">
    <source>
        <dbReference type="Proteomes" id="UP001197492"/>
    </source>
</evidence>
<dbReference type="RefSeq" id="WP_117459234.1">
    <property type="nucleotide sequence ID" value="NZ_CAXVKV010000121.1"/>
</dbReference>
<dbReference type="InterPro" id="IPR002053">
    <property type="entry name" value="Glyco_hydro_25"/>
</dbReference>
<evidence type="ECO:0000256" key="1">
    <source>
        <dbReference type="ARBA" id="ARBA00010646"/>
    </source>
</evidence>
<dbReference type="SUPFAM" id="SSF51445">
    <property type="entry name" value="(Trans)glycosidases"/>
    <property type="match status" value="1"/>
</dbReference>
<dbReference type="Proteomes" id="UP001196408">
    <property type="component" value="Unassembled WGS sequence"/>
</dbReference>
<name>A0AAW4MUN1_9FIRM</name>
<evidence type="ECO:0000313" key="2">
    <source>
        <dbReference type="EMBL" id="MBV3383194.1"/>
    </source>
</evidence>
<dbReference type="EMBL" id="JAHOEL010000052">
    <property type="protein sequence ID" value="MBV3393203.1"/>
    <property type="molecule type" value="Genomic_DNA"/>
</dbReference>
<keyword evidence="5" id="KW-1185">Reference proteome</keyword>
<dbReference type="Gene3D" id="3.20.20.80">
    <property type="entry name" value="Glycosidases"/>
    <property type="match status" value="1"/>
</dbReference>
<sequence>MSNYIIDISYHNGKVDLSKAKESISGVVARCSYGWSSGNIDKQWNNNARQANELGIPLFAYHFCYARNEYEAKREAYLALQACRNYQVCIIYYDIEYSDYQGSLSNEMYYKIAKSFCDVIEGAGYSAGIYANQDWFKNKLTNSGFSAWTLWIANYGLNNGYNNWDNKIQYNPFGNVLLHQFTSNAKKGALKDIKGIDSKFLDCSYDHGVISTFYKVKNKTSSLNVGDSVRVKTGSKWYDGQSIANFVFKNQYEVIQVKGDRVVIGVNGKVTGAISLNSLY</sequence>
<dbReference type="GO" id="GO:0003796">
    <property type="term" value="F:lysozyme activity"/>
    <property type="evidence" value="ECO:0007669"/>
    <property type="project" value="InterPro"/>
</dbReference>
<evidence type="ECO:0008006" key="6">
    <source>
        <dbReference type="Google" id="ProtNLM"/>
    </source>
</evidence>
<dbReference type="PROSITE" id="PS51904">
    <property type="entry name" value="GLYCOSYL_HYDROL_F25_2"/>
    <property type="match status" value="1"/>
</dbReference>
<gene>
    <name evidence="2" type="ORF">KSV97_08180</name>
    <name evidence="3" type="ORF">KSW06_08045</name>
</gene>
<reference evidence="2 5" key="1">
    <citation type="submission" date="2021-06" db="EMBL/GenBank/DDBJ databases">
        <title>Collection of gut derived symbiotic bacterial strains cultured from healthy donors.</title>
        <authorList>
            <person name="Lin H."/>
            <person name="Littmann E."/>
            <person name="Pamer E.G."/>
        </authorList>
    </citation>
    <scope>NUCLEOTIDE SEQUENCE</scope>
    <source>
        <strain evidence="3 5">MSK.21.70</strain>
        <strain evidence="2">MSK.21.82</strain>
    </source>
</reference>
<evidence type="ECO:0000313" key="3">
    <source>
        <dbReference type="EMBL" id="MBV3393203.1"/>
    </source>
</evidence>
<dbReference type="GO" id="GO:0009253">
    <property type="term" value="P:peptidoglycan catabolic process"/>
    <property type="evidence" value="ECO:0007669"/>
    <property type="project" value="InterPro"/>
</dbReference>
<protein>
    <recommendedName>
        <fullName evidence="6">Glycosyl hydrolase family 25</fullName>
    </recommendedName>
</protein>